<dbReference type="InterPro" id="IPR006631">
    <property type="entry name" value="DM4_12"/>
</dbReference>
<evidence type="ECO:0000313" key="3">
    <source>
        <dbReference type="Proteomes" id="UP001431783"/>
    </source>
</evidence>
<dbReference type="Pfam" id="PF07841">
    <property type="entry name" value="DM4_12"/>
    <property type="match status" value="1"/>
</dbReference>
<accession>A0AAW1VBT2</accession>
<dbReference type="SMART" id="SM00718">
    <property type="entry name" value="DM4_12"/>
    <property type="match status" value="1"/>
</dbReference>
<evidence type="ECO:0000313" key="2">
    <source>
        <dbReference type="EMBL" id="KAK9890451.1"/>
    </source>
</evidence>
<dbReference type="AlphaFoldDB" id="A0AAW1VBT2"/>
<name>A0AAW1VBT2_9CUCU</name>
<protein>
    <submittedName>
        <fullName evidence="2">Uncharacterized protein</fullName>
    </submittedName>
</protein>
<keyword evidence="3" id="KW-1185">Reference proteome</keyword>
<organism evidence="2 3">
    <name type="scientific">Henosepilachna vigintioctopunctata</name>
    <dbReference type="NCBI Taxonomy" id="420089"/>
    <lineage>
        <taxon>Eukaryota</taxon>
        <taxon>Metazoa</taxon>
        <taxon>Ecdysozoa</taxon>
        <taxon>Arthropoda</taxon>
        <taxon>Hexapoda</taxon>
        <taxon>Insecta</taxon>
        <taxon>Pterygota</taxon>
        <taxon>Neoptera</taxon>
        <taxon>Endopterygota</taxon>
        <taxon>Coleoptera</taxon>
        <taxon>Polyphaga</taxon>
        <taxon>Cucujiformia</taxon>
        <taxon>Coccinelloidea</taxon>
        <taxon>Coccinellidae</taxon>
        <taxon>Epilachninae</taxon>
        <taxon>Epilachnini</taxon>
        <taxon>Henosepilachna</taxon>
    </lineage>
</organism>
<reference evidence="2 3" key="1">
    <citation type="submission" date="2023-03" db="EMBL/GenBank/DDBJ databases">
        <title>Genome insight into feeding habits of ladybird beetles.</title>
        <authorList>
            <person name="Li H.-S."/>
            <person name="Huang Y.-H."/>
            <person name="Pang H."/>
        </authorList>
    </citation>
    <scope>NUCLEOTIDE SEQUENCE [LARGE SCALE GENOMIC DNA]</scope>
    <source>
        <strain evidence="2">SYSU_2023b</strain>
        <tissue evidence="2">Whole body</tissue>
    </source>
</reference>
<comment type="caution">
    <text evidence="2">The sequence shown here is derived from an EMBL/GenBank/DDBJ whole genome shotgun (WGS) entry which is preliminary data.</text>
</comment>
<dbReference type="Proteomes" id="UP001431783">
    <property type="component" value="Unassembled WGS sequence"/>
</dbReference>
<proteinExistence type="predicted"/>
<dbReference type="PANTHER" id="PTHR21398:SF22">
    <property type="entry name" value="IP12060P-RELATED"/>
    <property type="match status" value="1"/>
</dbReference>
<feature type="signal peptide" evidence="1">
    <location>
        <begin position="1"/>
        <end position="22"/>
    </location>
</feature>
<dbReference type="EMBL" id="JARQZJ010000125">
    <property type="protein sequence ID" value="KAK9890451.1"/>
    <property type="molecule type" value="Genomic_DNA"/>
</dbReference>
<evidence type="ECO:0000256" key="1">
    <source>
        <dbReference type="SAM" id="SignalP"/>
    </source>
</evidence>
<keyword evidence="1" id="KW-0732">Signal</keyword>
<feature type="chain" id="PRO_5043901147" evidence="1">
    <location>
        <begin position="23"/>
        <end position="197"/>
    </location>
</feature>
<dbReference type="PANTHER" id="PTHR21398">
    <property type="entry name" value="AGAP007094-PA"/>
    <property type="match status" value="1"/>
</dbReference>
<gene>
    <name evidence="2" type="ORF">WA026_010537</name>
</gene>
<sequence length="197" mass="22133">MTKTLVIPFFLLLSTLFLNVEVQEEDEFINPIRFPFGGPFMGIFVAISFPLGLKEEDISLSFNVEANYVLPENQTTLLYPPIYGERAITRMTAFNFIQSKLSEYGYPGYPCLLRMICDMAVHPIRFSNGVLGDLLYILLTPSSSFEIGLPPDYETAEKYGLENGHCKNYTKICSDSIVDFFSSVFSVGRDDAEIGGK</sequence>